<keyword evidence="4 10" id="KW-1133">Transmembrane helix</keyword>
<evidence type="ECO:0000259" key="11">
    <source>
        <dbReference type="PROSITE" id="PS50928"/>
    </source>
</evidence>
<dbReference type="FunFam" id="3.40.190.120:FF:000002">
    <property type="entry name" value="Osmoprotectant ABC transporter, permease protein"/>
    <property type="match status" value="1"/>
</dbReference>
<proteinExistence type="inferred from homology"/>
<dbReference type="GO" id="GO:0043190">
    <property type="term" value="C:ATP-binding cassette (ABC) transporter complex"/>
    <property type="evidence" value="ECO:0007669"/>
    <property type="project" value="InterPro"/>
</dbReference>
<protein>
    <recommendedName>
        <fullName evidence="9">Probable ergothioneine transporter EgtUBC</fullName>
    </recommendedName>
</protein>
<feature type="transmembrane region" description="Helical" evidence="10">
    <location>
        <begin position="210"/>
        <end position="230"/>
    </location>
</feature>
<keyword evidence="2 10" id="KW-0813">Transport</keyword>
<dbReference type="CDD" id="cd06261">
    <property type="entry name" value="TM_PBP2"/>
    <property type="match status" value="1"/>
</dbReference>
<dbReference type="AlphaFoldDB" id="A0A0V8GKW5"/>
<comment type="subcellular location">
    <subcellularLocation>
        <location evidence="10">Cell membrane</location>
        <topology evidence="10">Multi-pass membrane protein</topology>
    </subcellularLocation>
    <subcellularLocation>
        <location evidence="1">Membrane</location>
        <topology evidence="1">Multi-pass membrane protein</topology>
    </subcellularLocation>
</comment>
<dbReference type="PANTHER" id="PTHR30177:SF4">
    <property type="entry name" value="OSMOPROTECTANT IMPORT PERMEASE PROTEIN OSMW"/>
    <property type="match status" value="1"/>
</dbReference>
<dbReference type="EMBL" id="JBAWKY010000001">
    <property type="protein sequence ID" value="MEI4461224.1"/>
    <property type="molecule type" value="Genomic_DNA"/>
</dbReference>
<dbReference type="GO" id="GO:0031460">
    <property type="term" value="P:glycine betaine transport"/>
    <property type="evidence" value="ECO:0007669"/>
    <property type="project" value="TreeGrafter"/>
</dbReference>
<dbReference type="GO" id="GO:0022857">
    <property type="term" value="F:transmembrane transporter activity"/>
    <property type="evidence" value="ECO:0007669"/>
    <property type="project" value="InterPro"/>
</dbReference>
<sequence length="505" mass="55354">MNGLIETYQDRKTELLQALIEHIQLSVISLLIACVIAIPLGIYLSRNKRLSEWSIGVTSVIQTIPSLALLGLMIPLVGIGTVPSIIALVLYSLLPIVRNTYTGLAEVDPSIKEAARACGMTPMQSLWKVELPLALPVMMAGIRTAMVLIIGTATIAALIGAGGLGSIILLGIDRNDNYLLLLGAIPAALLALLFDGLLRQTEVATRKRQTARLVTAVVLMVAIVVAPFAVGRSERPDLVVAGKLGVEPEILMNMYKIVIEDETDLTVQVKPNFGKTTFVYKALESGDIDAYPEFTGTVLASLTNEKPKSNDAKEVYEQAKAGLEKQDLALLPPMNYNNTYAVAVPKKLADRYDLKTISDLKQVANQLTAGFTLEFKDRQDGYKGIQDKYDVNFQKVVTMEPKLRYKAIESGEIDVIDAYSTDPEIAKYDMVVLKDDQQLFPPYEGAPLLRQETIEEYPEVKQALEQLSGKISDEEMSKMNEAVAYGGKTANEVARDYLKKEGVIQ</sequence>
<dbReference type="Gene3D" id="3.40.190.120">
    <property type="entry name" value="Osmoprotection protein (prox), domain 2"/>
    <property type="match status" value="1"/>
</dbReference>
<dbReference type="InterPro" id="IPR035906">
    <property type="entry name" value="MetI-like_sf"/>
</dbReference>
<evidence type="ECO:0000313" key="14">
    <source>
        <dbReference type="EMBL" id="MEI4461224.1"/>
    </source>
</evidence>
<feature type="transmembrane region" description="Helical" evidence="10">
    <location>
        <begin position="25"/>
        <end position="44"/>
    </location>
</feature>
<dbReference type="PANTHER" id="PTHR30177">
    <property type="entry name" value="GLYCINE BETAINE/L-PROLINE TRANSPORT SYSTEM PERMEASE PROTEIN PROW"/>
    <property type="match status" value="1"/>
</dbReference>
<dbReference type="FunFam" id="1.10.3720.10:FF:000001">
    <property type="entry name" value="Glycine betaine ABC transporter, permease"/>
    <property type="match status" value="1"/>
</dbReference>
<dbReference type="SUPFAM" id="SSF53850">
    <property type="entry name" value="Periplasmic binding protein-like II"/>
    <property type="match status" value="1"/>
</dbReference>
<evidence type="ECO:0000256" key="3">
    <source>
        <dbReference type="ARBA" id="ARBA00022692"/>
    </source>
</evidence>
<feature type="transmembrane region" description="Helical" evidence="10">
    <location>
        <begin position="178"/>
        <end position="198"/>
    </location>
</feature>
<evidence type="ECO:0000256" key="2">
    <source>
        <dbReference type="ARBA" id="ARBA00022448"/>
    </source>
</evidence>
<evidence type="ECO:0000256" key="6">
    <source>
        <dbReference type="ARBA" id="ARBA00035642"/>
    </source>
</evidence>
<evidence type="ECO:0000313" key="17">
    <source>
        <dbReference type="Proteomes" id="UP001387110"/>
    </source>
</evidence>
<dbReference type="InterPro" id="IPR058089">
    <property type="entry name" value="EgtUBC_SBD"/>
</dbReference>
<dbReference type="CDD" id="cd13610">
    <property type="entry name" value="PBP2_ChoS"/>
    <property type="match status" value="1"/>
</dbReference>
<reference evidence="14 17" key="3">
    <citation type="submission" date="2023-12" db="EMBL/GenBank/DDBJ databases">
        <authorList>
            <person name="Easwaran N."/>
            <person name="Lazarus H.P.S."/>
        </authorList>
    </citation>
    <scope>NUCLEOTIDE SEQUENCE [LARGE SCALE GENOMIC DNA]</scope>
    <source>
        <strain evidence="14 17">VIT-2023</strain>
    </source>
</reference>
<evidence type="ECO:0000313" key="16">
    <source>
        <dbReference type="Proteomes" id="UP000072605"/>
    </source>
</evidence>
<dbReference type="SUPFAM" id="SSF161098">
    <property type="entry name" value="MetI-like"/>
    <property type="match status" value="1"/>
</dbReference>
<evidence type="ECO:0000256" key="5">
    <source>
        <dbReference type="ARBA" id="ARBA00023136"/>
    </source>
</evidence>
<dbReference type="GO" id="GO:0016597">
    <property type="term" value="F:amino acid binding"/>
    <property type="evidence" value="ECO:0007669"/>
    <property type="project" value="UniProtKB-ARBA"/>
</dbReference>
<keyword evidence="5 10" id="KW-0472">Membrane</keyword>
<dbReference type="Proteomes" id="UP001387110">
    <property type="component" value="Unassembled WGS sequence"/>
</dbReference>
<dbReference type="EMBL" id="LNQL01000001">
    <property type="protein sequence ID" value="KSU50753.1"/>
    <property type="molecule type" value="Genomic_DNA"/>
</dbReference>
<comment type="similarity">
    <text evidence="6">In the C-terminal section; belongs to the OsmX family.</text>
</comment>
<dbReference type="InterPro" id="IPR051204">
    <property type="entry name" value="ABC_transp_perm/SBD"/>
</dbReference>
<comment type="similarity">
    <text evidence="10">Belongs to the binding-protein-dependent transport system permease family.</text>
</comment>
<evidence type="ECO:0000313" key="13">
    <source>
        <dbReference type="EMBL" id="KTR28423.1"/>
    </source>
</evidence>
<feature type="transmembrane region" description="Helical" evidence="10">
    <location>
        <begin position="145"/>
        <end position="172"/>
    </location>
</feature>
<evidence type="ECO:0000256" key="4">
    <source>
        <dbReference type="ARBA" id="ARBA00022989"/>
    </source>
</evidence>
<dbReference type="InterPro" id="IPR000515">
    <property type="entry name" value="MetI-like"/>
</dbReference>
<reference evidence="12 15" key="1">
    <citation type="journal article" date="2015" name="Int. J. Syst. Evol. Microbiol.">
        <title>Exiguobacterium enclense sp. nov., isolated from sediment.</title>
        <authorList>
            <person name="Dastager S.G."/>
            <person name="Mawlankar R."/>
            <person name="Sonalkar V.V."/>
            <person name="Thorat M.N."/>
            <person name="Mual P."/>
            <person name="Verma A."/>
            <person name="Krishnamurthi S."/>
            <person name="Tang S.K."/>
            <person name="Li W.J."/>
        </authorList>
    </citation>
    <scope>NUCLEOTIDE SEQUENCE [LARGE SCALE GENOMIC DNA]</scope>
    <source>
        <strain evidence="12 15">NIO-1109</strain>
    </source>
</reference>
<feature type="transmembrane region" description="Helical" evidence="10">
    <location>
        <begin position="64"/>
        <end position="91"/>
    </location>
</feature>
<keyword evidence="17" id="KW-1185">Reference proteome</keyword>
<dbReference type="Pfam" id="PF00528">
    <property type="entry name" value="BPD_transp_1"/>
    <property type="match status" value="1"/>
</dbReference>
<keyword evidence="3 10" id="KW-0812">Transmembrane</keyword>
<dbReference type="GeneID" id="90837013"/>
<gene>
    <name evidence="12" type="ORF">AS033_05070</name>
    <name evidence="13" type="ORF">RSA11_01610</name>
    <name evidence="14" type="ORF">SZL87_02170</name>
</gene>
<organism evidence="12 15">
    <name type="scientific">Exiguobacterium indicum</name>
    <dbReference type="NCBI Taxonomy" id="296995"/>
    <lineage>
        <taxon>Bacteria</taxon>
        <taxon>Bacillati</taxon>
        <taxon>Bacillota</taxon>
        <taxon>Bacilli</taxon>
        <taxon>Bacillales</taxon>
        <taxon>Bacillales Family XII. Incertae Sedis</taxon>
        <taxon>Exiguobacterium</taxon>
    </lineage>
</organism>
<dbReference type="RefSeq" id="WP_023468598.1">
    <property type="nucleotide sequence ID" value="NZ_FMYN01000001.1"/>
</dbReference>
<dbReference type="Gene3D" id="3.40.190.10">
    <property type="entry name" value="Periplasmic binding protein-like II"/>
    <property type="match status" value="1"/>
</dbReference>
<evidence type="ECO:0000256" key="7">
    <source>
        <dbReference type="ARBA" id="ARBA00035652"/>
    </source>
</evidence>
<dbReference type="InterPro" id="IPR007210">
    <property type="entry name" value="ABC_Gly_betaine_transp_sub-bd"/>
</dbReference>
<name>A0A0V8GKW5_9BACL</name>
<evidence type="ECO:0000256" key="9">
    <source>
        <dbReference type="ARBA" id="ARBA00067268"/>
    </source>
</evidence>
<comment type="similarity">
    <text evidence="7">In the N-terminal section; belongs to the binding-protein-dependent transport system permease family.</text>
</comment>
<accession>A0A0V8GKW5</accession>
<dbReference type="Gene3D" id="1.10.3720.10">
    <property type="entry name" value="MetI-like"/>
    <property type="match status" value="1"/>
</dbReference>
<reference evidence="13 16" key="2">
    <citation type="journal article" date="2016" name="Front. Microbiol.">
        <title>Genomic Resource of Rice Seed Associated Bacteria.</title>
        <authorList>
            <person name="Midha S."/>
            <person name="Bansal K."/>
            <person name="Sharma S."/>
            <person name="Kumar N."/>
            <person name="Patil P.P."/>
            <person name="Chaudhry V."/>
            <person name="Patil P.B."/>
        </authorList>
    </citation>
    <scope>NUCLEOTIDE SEQUENCE [LARGE SCALE GENOMIC DNA]</scope>
    <source>
        <strain evidence="13 16">RSA11</strain>
    </source>
</reference>
<dbReference type="Pfam" id="PF04069">
    <property type="entry name" value="OpuAC"/>
    <property type="match status" value="1"/>
</dbReference>
<evidence type="ECO:0000256" key="8">
    <source>
        <dbReference type="ARBA" id="ARBA00066154"/>
    </source>
</evidence>
<comment type="subunit">
    <text evidence="8">The complex is probably composed of at least an ATP-binding protein (EgtUA) and a transmembrane protein (EgtUBC).</text>
</comment>
<feature type="domain" description="ABC transmembrane type-1" evidence="11">
    <location>
        <begin position="19"/>
        <end position="198"/>
    </location>
</feature>
<evidence type="ECO:0000313" key="15">
    <source>
        <dbReference type="Proteomes" id="UP000053797"/>
    </source>
</evidence>
<dbReference type="PROSITE" id="PS50928">
    <property type="entry name" value="ABC_TM1"/>
    <property type="match status" value="1"/>
</dbReference>
<comment type="caution">
    <text evidence="12">The sequence shown here is derived from an EMBL/GenBank/DDBJ whole genome shotgun (WGS) entry which is preliminary data.</text>
</comment>
<evidence type="ECO:0000256" key="1">
    <source>
        <dbReference type="ARBA" id="ARBA00004141"/>
    </source>
</evidence>
<dbReference type="Proteomes" id="UP000053797">
    <property type="component" value="Unassembled WGS sequence"/>
</dbReference>
<evidence type="ECO:0000256" key="10">
    <source>
        <dbReference type="RuleBase" id="RU363032"/>
    </source>
</evidence>
<dbReference type="EMBL" id="LDQV01000006">
    <property type="protein sequence ID" value="KTR28423.1"/>
    <property type="molecule type" value="Genomic_DNA"/>
</dbReference>
<evidence type="ECO:0000313" key="12">
    <source>
        <dbReference type="EMBL" id="KSU50753.1"/>
    </source>
</evidence>
<dbReference type="Proteomes" id="UP000072605">
    <property type="component" value="Unassembled WGS sequence"/>
</dbReference>
<dbReference type="OrthoDB" id="9801163at2"/>